<evidence type="ECO:0000256" key="4">
    <source>
        <dbReference type="ARBA" id="ARBA00022723"/>
    </source>
</evidence>
<dbReference type="Pfam" id="PF08063">
    <property type="entry name" value="Zn_ribbon_PADR1"/>
    <property type="match status" value="1"/>
</dbReference>
<comment type="subcellular location">
    <subcellularLocation>
        <location evidence="1">Nucleus</location>
    </subcellularLocation>
</comment>
<keyword evidence="2" id="KW-0328">Glycosyltransferase</keyword>
<dbReference type="InterPro" id="IPR049296">
    <property type="entry name" value="PARP1-like_PADR1_N"/>
</dbReference>
<reference evidence="11 12" key="1">
    <citation type="submission" date="2024-03" db="EMBL/GenBank/DDBJ databases">
        <authorList>
            <person name="Gkanogiannis A."/>
            <person name="Becerra Lopez-Lavalle L."/>
        </authorList>
    </citation>
    <scope>NUCLEOTIDE SEQUENCE [LARGE SCALE GENOMIC DNA]</scope>
</reference>
<sequence length="390" mass="43846">MANSQKPWKVEYAKSSRSSCMTCENPIHKENLRFGKMVQATQFDGFMTIWNHAACILKKAKQIRSIDDVEGLDSLRWEDQQKIKQYVEDSGPAAVVAIMPVEYGIEVSQTSRASCKHCKQKIMKGEVRLSTALDGKGAKGLTWYHANCYMEHSPSTQVEKLAGWQNLPPSDQAAVSALVKKPPFAKRNEEKRTTSKAGKRKQDTTEDQDSKFTKAVGDVFESRSLKNDIVSADPQHSSDLVSKLEAQSKGLRKLKDNLKKHVTTVELREMLESNDQDSTGSLVDLRDSCADGMMFGALAKCPICSGSLCYSGGMYWCHRYQSAWSKCSYSTCEPERLKGKWKVPEETGNQYLSKVQNLFDYCHHHLLVVPMAIKLLIVNHNHQGLKAWLS</sequence>
<evidence type="ECO:0000256" key="8">
    <source>
        <dbReference type="ARBA" id="ARBA00023242"/>
    </source>
</evidence>
<dbReference type="PROSITE" id="PS50064">
    <property type="entry name" value="ZF_PARP_2"/>
    <property type="match status" value="2"/>
</dbReference>
<protein>
    <recommendedName>
        <fullName evidence="10">PARP-type domain-containing protein</fullName>
    </recommendedName>
</protein>
<dbReference type="InterPro" id="IPR001510">
    <property type="entry name" value="Znf_PARP"/>
</dbReference>
<evidence type="ECO:0000256" key="7">
    <source>
        <dbReference type="ARBA" id="ARBA00023027"/>
    </source>
</evidence>
<evidence type="ECO:0000256" key="5">
    <source>
        <dbReference type="ARBA" id="ARBA00022771"/>
    </source>
</evidence>
<evidence type="ECO:0000313" key="12">
    <source>
        <dbReference type="Proteomes" id="UP001642487"/>
    </source>
</evidence>
<keyword evidence="8" id="KW-0539">Nucleus</keyword>
<keyword evidence="5" id="KW-0863">Zinc-finger</keyword>
<keyword evidence="4" id="KW-0479">Metal-binding</keyword>
<dbReference type="Proteomes" id="UP001642487">
    <property type="component" value="Chromosome 6"/>
</dbReference>
<feature type="domain" description="PARP-type" evidence="10">
    <location>
        <begin position="103"/>
        <end position="179"/>
    </location>
</feature>
<feature type="compositionally biased region" description="Basic and acidic residues" evidence="9">
    <location>
        <begin position="200"/>
        <end position="211"/>
    </location>
</feature>
<dbReference type="InterPro" id="IPR036957">
    <property type="entry name" value="Znf_PARP_sf"/>
</dbReference>
<evidence type="ECO:0000256" key="9">
    <source>
        <dbReference type="SAM" id="MobiDB-lite"/>
    </source>
</evidence>
<keyword evidence="12" id="KW-1185">Reference proteome</keyword>
<dbReference type="PROSITE" id="PS52007">
    <property type="entry name" value="PADR1"/>
    <property type="match status" value="1"/>
</dbReference>
<keyword evidence="7" id="KW-0520">NAD</keyword>
<dbReference type="Gene3D" id="1.10.20.130">
    <property type="match status" value="1"/>
</dbReference>
<feature type="domain" description="PARP-type" evidence="10">
    <location>
        <begin position="8"/>
        <end position="91"/>
    </location>
</feature>
<dbReference type="Gene3D" id="3.30.1740.10">
    <property type="entry name" value="Zinc finger, PARP-type"/>
    <property type="match status" value="2"/>
</dbReference>
<dbReference type="SUPFAM" id="SSF57716">
    <property type="entry name" value="Glucocorticoid receptor-like (DNA-binding domain)"/>
    <property type="match status" value="2"/>
</dbReference>
<dbReference type="EMBL" id="OZ021740">
    <property type="protein sequence ID" value="CAK9323528.1"/>
    <property type="molecule type" value="Genomic_DNA"/>
</dbReference>
<dbReference type="PANTHER" id="PTHR10459:SF80">
    <property type="entry name" value="POLY [ADP-RIBOSE] POLYMERASE 1"/>
    <property type="match status" value="1"/>
</dbReference>
<feature type="region of interest" description="Disordered" evidence="9">
    <location>
        <begin position="180"/>
        <end position="211"/>
    </location>
</feature>
<name>A0ABP0YW33_9ROSI</name>
<evidence type="ECO:0000313" key="11">
    <source>
        <dbReference type="EMBL" id="CAK9323528.1"/>
    </source>
</evidence>
<gene>
    <name evidence="11" type="ORF">CITCOLO1_LOCUS15714</name>
</gene>
<accession>A0ABP0YW33</accession>
<dbReference type="PANTHER" id="PTHR10459">
    <property type="entry name" value="DNA LIGASE"/>
    <property type="match status" value="1"/>
</dbReference>
<dbReference type="InterPro" id="IPR050800">
    <property type="entry name" value="ARTD/PARP"/>
</dbReference>
<organism evidence="11 12">
    <name type="scientific">Citrullus colocynthis</name>
    <name type="common">colocynth</name>
    <dbReference type="NCBI Taxonomy" id="252529"/>
    <lineage>
        <taxon>Eukaryota</taxon>
        <taxon>Viridiplantae</taxon>
        <taxon>Streptophyta</taxon>
        <taxon>Embryophyta</taxon>
        <taxon>Tracheophyta</taxon>
        <taxon>Spermatophyta</taxon>
        <taxon>Magnoliopsida</taxon>
        <taxon>eudicotyledons</taxon>
        <taxon>Gunneridae</taxon>
        <taxon>Pentapetalae</taxon>
        <taxon>rosids</taxon>
        <taxon>fabids</taxon>
        <taxon>Cucurbitales</taxon>
        <taxon>Cucurbitaceae</taxon>
        <taxon>Benincaseae</taxon>
        <taxon>Citrullus</taxon>
    </lineage>
</organism>
<dbReference type="Gene3D" id="2.20.25.630">
    <property type="match status" value="1"/>
</dbReference>
<keyword evidence="3" id="KW-0808">Transferase</keyword>
<proteinExistence type="predicted"/>
<dbReference type="InterPro" id="IPR012982">
    <property type="entry name" value="PARP1-like_PADR1_Zn_ribbon"/>
</dbReference>
<dbReference type="SMART" id="SM01335">
    <property type="entry name" value="PADR1"/>
    <property type="match status" value="1"/>
</dbReference>
<dbReference type="Pfam" id="PF21728">
    <property type="entry name" value="PADR1_N"/>
    <property type="match status" value="1"/>
</dbReference>
<evidence type="ECO:0000256" key="2">
    <source>
        <dbReference type="ARBA" id="ARBA00022676"/>
    </source>
</evidence>
<dbReference type="Pfam" id="PF00645">
    <property type="entry name" value="zf-PARP"/>
    <property type="match status" value="2"/>
</dbReference>
<dbReference type="SMART" id="SM01336">
    <property type="entry name" value="zf-PARP"/>
    <property type="match status" value="2"/>
</dbReference>
<evidence type="ECO:0000256" key="1">
    <source>
        <dbReference type="ARBA" id="ARBA00004123"/>
    </source>
</evidence>
<evidence type="ECO:0000256" key="3">
    <source>
        <dbReference type="ARBA" id="ARBA00022679"/>
    </source>
</evidence>
<dbReference type="InterPro" id="IPR038650">
    <property type="entry name" value="PADR1_C_dom_sf"/>
</dbReference>
<evidence type="ECO:0000256" key="6">
    <source>
        <dbReference type="ARBA" id="ARBA00022833"/>
    </source>
</evidence>
<evidence type="ECO:0000259" key="10">
    <source>
        <dbReference type="PROSITE" id="PS50064"/>
    </source>
</evidence>
<keyword evidence="6" id="KW-0862">Zinc</keyword>